<keyword evidence="9" id="KW-1185">Reference proteome</keyword>
<dbReference type="OrthoDB" id="7002695at2"/>
<dbReference type="RefSeq" id="WP_132569867.1">
    <property type="nucleotide sequence ID" value="NZ_CBCSGL010000041.1"/>
</dbReference>
<dbReference type="PANTHER" id="PTHR23505:SF79">
    <property type="entry name" value="PROTEIN SPINSTER"/>
    <property type="match status" value="1"/>
</dbReference>
<comment type="subcellular location">
    <subcellularLocation>
        <location evidence="1">Membrane</location>
        <topology evidence="1">Multi-pass membrane protein</topology>
    </subcellularLocation>
</comment>
<evidence type="ECO:0000256" key="6">
    <source>
        <dbReference type="SAM" id="Phobius"/>
    </source>
</evidence>
<feature type="transmembrane region" description="Helical" evidence="6">
    <location>
        <begin position="274"/>
        <end position="291"/>
    </location>
</feature>
<evidence type="ECO:0000256" key="5">
    <source>
        <dbReference type="ARBA" id="ARBA00023136"/>
    </source>
</evidence>
<reference evidence="8 9" key="1">
    <citation type="submission" date="2019-03" db="EMBL/GenBank/DDBJ databases">
        <title>Genomic Encyclopedia of Type Strains, Phase IV (KMG-IV): sequencing the most valuable type-strain genomes for metagenomic binning, comparative biology and taxonomic classification.</title>
        <authorList>
            <person name="Goeker M."/>
        </authorList>
    </citation>
    <scope>NUCLEOTIDE SEQUENCE [LARGE SCALE GENOMIC DNA]</scope>
    <source>
        <strain evidence="8 9">DSM 654</strain>
    </source>
</reference>
<dbReference type="GO" id="GO:0016020">
    <property type="term" value="C:membrane"/>
    <property type="evidence" value="ECO:0007669"/>
    <property type="project" value="UniProtKB-SubCell"/>
</dbReference>
<dbReference type="PANTHER" id="PTHR23505">
    <property type="entry name" value="SPINSTER"/>
    <property type="match status" value="1"/>
</dbReference>
<keyword evidence="2" id="KW-0813">Transport</keyword>
<evidence type="ECO:0000256" key="3">
    <source>
        <dbReference type="ARBA" id="ARBA00022692"/>
    </source>
</evidence>
<evidence type="ECO:0000256" key="1">
    <source>
        <dbReference type="ARBA" id="ARBA00004141"/>
    </source>
</evidence>
<dbReference type="PROSITE" id="PS50850">
    <property type="entry name" value="MFS"/>
    <property type="match status" value="1"/>
</dbReference>
<protein>
    <submittedName>
        <fullName evidence="8">Putative MFS family arabinose efflux permease</fullName>
    </submittedName>
</protein>
<evidence type="ECO:0000313" key="9">
    <source>
        <dbReference type="Proteomes" id="UP000295110"/>
    </source>
</evidence>
<dbReference type="InterPro" id="IPR011701">
    <property type="entry name" value="MFS"/>
</dbReference>
<organism evidence="8 9">
    <name type="scientific">Roseateles saccharophilus</name>
    <name type="common">Pseudomonas saccharophila</name>
    <dbReference type="NCBI Taxonomy" id="304"/>
    <lineage>
        <taxon>Bacteria</taxon>
        <taxon>Pseudomonadati</taxon>
        <taxon>Pseudomonadota</taxon>
        <taxon>Betaproteobacteria</taxon>
        <taxon>Burkholderiales</taxon>
        <taxon>Sphaerotilaceae</taxon>
        <taxon>Roseateles</taxon>
    </lineage>
</organism>
<dbReference type="Proteomes" id="UP000295110">
    <property type="component" value="Unassembled WGS sequence"/>
</dbReference>
<feature type="transmembrane region" description="Helical" evidence="6">
    <location>
        <begin position="178"/>
        <end position="197"/>
    </location>
</feature>
<feature type="transmembrane region" description="Helical" evidence="6">
    <location>
        <begin position="370"/>
        <end position="392"/>
    </location>
</feature>
<dbReference type="InterPro" id="IPR020846">
    <property type="entry name" value="MFS_dom"/>
</dbReference>
<dbReference type="SUPFAM" id="SSF103473">
    <property type="entry name" value="MFS general substrate transporter"/>
    <property type="match status" value="1"/>
</dbReference>
<feature type="transmembrane region" description="Helical" evidence="6">
    <location>
        <begin position="148"/>
        <end position="172"/>
    </location>
</feature>
<keyword evidence="4 6" id="KW-1133">Transmembrane helix</keyword>
<gene>
    <name evidence="8" type="ORF">EV671_10036</name>
</gene>
<proteinExistence type="predicted"/>
<feature type="transmembrane region" description="Helical" evidence="6">
    <location>
        <begin position="20"/>
        <end position="37"/>
    </location>
</feature>
<feature type="transmembrane region" description="Helical" evidence="6">
    <location>
        <begin position="60"/>
        <end position="82"/>
    </location>
</feature>
<accession>A0A4R3VHV5</accession>
<dbReference type="Gene3D" id="1.20.1250.20">
    <property type="entry name" value="MFS general substrate transporter like domains"/>
    <property type="match status" value="2"/>
</dbReference>
<dbReference type="AlphaFoldDB" id="A0A4R3VHV5"/>
<feature type="transmembrane region" description="Helical" evidence="6">
    <location>
        <begin position="303"/>
        <end position="326"/>
    </location>
</feature>
<feature type="transmembrane region" description="Helical" evidence="6">
    <location>
        <begin position="91"/>
        <end position="109"/>
    </location>
</feature>
<feature type="transmembrane region" description="Helical" evidence="6">
    <location>
        <begin position="235"/>
        <end position="254"/>
    </location>
</feature>
<feature type="domain" description="Major facilitator superfamily (MFS) profile" evidence="7">
    <location>
        <begin position="24"/>
        <end position="421"/>
    </location>
</feature>
<sequence>MHAAPTQLPHQDGYLVGRGAAWFAFAMTIILMMFDYIDRQVIVSLFPHLKTEWELSDKQLGGLVSVVSVTVALGGIPIALFADRVSRVKSIVAMAAVWSLATISCMFAGSYAHLFAARALVGVGEAGYGSVGAGLISSHFPSRMRGGLMAAFFASASLGSVAGVVLGGVIAARFGWQAAFGVVGIPGLIFALLYLFVKDYGTVTLDPRREQARRSTAEASGFIARALVRSATMRWVCVGGAAQLIVVSTVWSWLPSYLNRFHGMAVQEAATRTALVVLACAVGSVIWGVLADRAGRRVPGRRLVTVAIACLITLFVLLTAFAGPLLGLQLGLGQQLGLVLFAGLFMTCTSGPVAATVIDVVHPGLRSTGAAVLSLFQNLFGLAAGPFITGALSDTFGLRVAMAVMPLFGLLSAWALLRASRSYAGDLQSQQQAQTTEASAPGTAAALAHG</sequence>
<comment type="caution">
    <text evidence="8">The sequence shown here is derived from an EMBL/GenBank/DDBJ whole genome shotgun (WGS) entry which is preliminary data.</text>
</comment>
<evidence type="ECO:0000259" key="7">
    <source>
        <dbReference type="PROSITE" id="PS50850"/>
    </source>
</evidence>
<dbReference type="EMBL" id="SMBU01000003">
    <property type="protein sequence ID" value="TCV03354.1"/>
    <property type="molecule type" value="Genomic_DNA"/>
</dbReference>
<feature type="transmembrane region" description="Helical" evidence="6">
    <location>
        <begin position="338"/>
        <end position="358"/>
    </location>
</feature>
<feature type="transmembrane region" description="Helical" evidence="6">
    <location>
        <begin position="398"/>
        <end position="417"/>
    </location>
</feature>
<keyword evidence="3 6" id="KW-0812">Transmembrane</keyword>
<dbReference type="Pfam" id="PF07690">
    <property type="entry name" value="MFS_1"/>
    <property type="match status" value="1"/>
</dbReference>
<name>A0A4R3VHV5_ROSSA</name>
<evidence type="ECO:0000256" key="4">
    <source>
        <dbReference type="ARBA" id="ARBA00022989"/>
    </source>
</evidence>
<keyword evidence="5 6" id="KW-0472">Membrane</keyword>
<dbReference type="GO" id="GO:0022857">
    <property type="term" value="F:transmembrane transporter activity"/>
    <property type="evidence" value="ECO:0007669"/>
    <property type="project" value="InterPro"/>
</dbReference>
<dbReference type="InterPro" id="IPR036259">
    <property type="entry name" value="MFS_trans_sf"/>
</dbReference>
<evidence type="ECO:0000256" key="2">
    <source>
        <dbReference type="ARBA" id="ARBA00022448"/>
    </source>
</evidence>
<dbReference type="InterPro" id="IPR044770">
    <property type="entry name" value="MFS_spinster-like"/>
</dbReference>
<evidence type="ECO:0000313" key="8">
    <source>
        <dbReference type="EMBL" id="TCV03354.1"/>
    </source>
</evidence>